<dbReference type="CDD" id="cd00609">
    <property type="entry name" value="AAT_like"/>
    <property type="match status" value="1"/>
</dbReference>
<reference evidence="6 7" key="1">
    <citation type="submission" date="2018-11" db="EMBL/GenBank/DDBJ databases">
        <title>Genomic Encyclopedia of Type Strains, Phase IV (KMG-IV): sequencing the most valuable type-strain genomes for metagenomic binning, comparative biology and taxonomic classification.</title>
        <authorList>
            <person name="Goeker M."/>
        </authorList>
    </citation>
    <scope>NUCLEOTIDE SEQUENCE [LARGE SCALE GENOMIC DNA]</scope>
    <source>
        <strain evidence="6 7">DSM 100316</strain>
    </source>
</reference>
<dbReference type="GO" id="GO:1901605">
    <property type="term" value="P:alpha-amino acid metabolic process"/>
    <property type="evidence" value="ECO:0007669"/>
    <property type="project" value="TreeGrafter"/>
</dbReference>
<comment type="cofactor">
    <cofactor evidence="1">
        <name>pyridoxal 5'-phosphate</name>
        <dbReference type="ChEBI" id="CHEBI:597326"/>
    </cofactor>
</comment>
<dbReference type="Proteomes" id="UP000275394">
    <property type="component" value="Unassembled WGS sequence"/>
</dbReference>
<evidence type="ECO:0000259" key="5">
    <source>
        <dbReference type="Pfam" id="PF00155"/>
    </source>
</evidence>
<dbReference type="AlphaFoldDB" id="A0A3N2DPG7"/>
<keyword evidence="3" id="KW-0808">Transferase</keyword>
<keyword evidence="6" id="KW-0238">DNA-binding</keyword>
<protein>
    <submittedName>
        <fullName evidence="6">DNA-binding transcriptional MocR family regulator</fullName>
    </submittedName>
</protein>
<evidence type="ECO:0000313" key="7">
    <source>
        <dbReference type="Proteomes" id="UP000275394"/>
    </source>
</evidence>
<dbReference type="InterPro" id="IPR015422">
    <property type="entry name" value="PyrdxlP-dep_Trfase_small"/>
</dbReference>
<evidence type="ECO:0000256" key="4">
    <source>
        <dbReference type="ARBA" id="ARBA00022898"/>
    </source>
</evidence>
<dbReference type="PANTHER" id="PTHR42790:SF19">
    <property type="entry name" value="KYNURENINE_ALPHA-AMINOADIPATE AMINOTRANSFERASE, MITOCHONDRIAL"/>
    <property type="match status" value="1"/>
</dbReference>
<evidence type="ECO:0000313" key="6">
    <source>
        <dbReference type="EMBL" id="ROS01697.1"/>
    </source>
</evidence>
<dbReference type="Pfam" id="PF00155">
    <property type="entry name" value="Aminotran_1_2"/>
    <property type="match status" value="1"/>
</dbReference>
<dbReference type="RefSeq" id="WP_123712888.1">
    <property type="nucleotide sequence ID" value="NZ_RKHR01000004.1"/>
</dbReference>
<sequence length="379" mass="41234">MRPATHIETLQPSYIREILSAASADGVISLAGGLPAAELFPCSLLEQAMTTVATQKNVFQYGETQGYAPLIAHLQSTYQLDERQSVLVTTGSQQGLDLIARAYINPGDGVVMEAPSYLGALQVFTVAQARIETVPQTEQGPDLAALAGVFATGNIKLFYAVPDFHNPTGVCWSLQTRLKVAELCDKYSVSLIEDAPYRELRFSGESLPLVSSFCSARAFVLRSFSKTSAPGLRLGVVTGPRDWLIPMVRIKQAADLHSSLPMQAVLLEILKHAEFADHLKNVQMHYQQRYHALVNGINKHIQSAVSFNTVEGGMFIWLELSKGNPEEIARKALAEGVAVVPGTAFYPGTNAASKALRLNFSHCSPEQLVVAIKRLNNII</sequence>
<keyword evidence="2" id="KW-0032">Aminotransferase</keyword>
<dbReference type="InterPro" id="IPR015424">
    <property type="entry name" value="PyrdxlP-dep_Trfase"/>
</dbReference>
<dbReference type="SUPFAM" id="SSF53383">
    <property type="entry name" value="PLP-dependent transferases"/>
    <property type="match status" value="1"/>
</dbReference>
<dbReference type="Gene3D" id="3.40.640.10">
    <property type="entry name" value="Type I PLP-dependent aspartate aminotransferase-like (Major domain)"/>
    <property type="match status" value="1"/>
</dbReference>
<dbReference type="Gene3D" id="3.90.1150.10">
    <property type="entry name" value="Aspartate Aminotransferase, domain 1"/>
    <property type="match status" value="1"/>
</dbReference>
<organism evidence="6 7">
    <name type="scientific">Sinobacterium caligoides</name>
    <dbReference type="NCBI Taxonomy" id="933926"/>
    <lineage>
        <taxon>Bacteria</taxon>
        <taxon>Pseudomonadati</taxon>
        <taxon>Pseudomonadota</taxon>
        <taxon>Gammaproteobacteria</taxon>
        <taxon>Cellvibrionales</taxon>
        <taxon>Spongiibacteraceae</taxon>
        <taxon>Sinobacterium</taxon>
    </lineage>
</organism>
<dbReference type="GO" id="GO:0008483">
    <property type="term" value="F:transaminase activity"/>
    <property type="evidence" value="ECO:0007669"/>
    <property type="project" value="UniProtKB-KW"/>
</dbReference>
<gene>
    <name evidence="6" type="ORF">EDC56_2142</name>
</gene>
<dbReference type="OrthoDB" id="9804020at2"/>
<proteinExistence type="predicted"/>
<accession>A0A3N2DPG7</accession>
<feature type="domain" description="Aminotransferase class I/classII large" evidence="5">
    <location>
        <begin position="47"/>
        <end position="375"/>
    </location>
</feature>
<dbReference type="GO" id="GO:0030170">
    <property type="term" value="F:pyridoxal phosphate binding"/>
    <property type="evidence" value="ECO:0007669"/>
    <property type="project" value="InterPro"/>
</dbReference>
<dbReference type="InterPro" id="IPR015421">
    <property type="entry name" value="PyrdxlP-dep_Trfase_major"/>
</dbReference>
<evidence type="ECO:0000256" key="1">
    <source>
        <dbReference type="ARBA" id="ARBA00001933"/>
    </source>
</evidence>
<keyword evidence="7" id="KW-1185">Reference proteome</keyword>
<dbReference type="EMBL" id="RKHR01000004">
    <property type="protein sequence ID" value="ROS01697.1"/>
    <property type="molecule type" value="Genomic_DNA"/>
</dbReference>
<dbReference type="InterPro" id="IPR004839">
    <property type="entry name" value="Aminotransferase_I/II_large"/>
</dbReference>
<dbReference type="InterPro" id="IPR050859">
    <property type="entry name" value="Class-I_PLP-dep_aminotransf"/>
</dbReference>
<keyword evidence="4" id="KW-0663">Pyridoxal phosphate</keyword>
<name>A0A3N2DPG7_9GAMM</name>
<evidence type="ECO:0000256" key="2">
    <source>
        <dbReference type="ARBA" id="ARBA00022576"/>
    </source>
</evidence>
<dbReference type="PANTHER" id="PTHR42790">
    <property type="entry name" value="AMINOTRANSFERASE"/>
    <property type="match status" value="1"/>
</dbReference>
<comment type="caution">
    <text evidence="6">The sequence shown here is derived from an EMBL/GenBank/DDBJ whole genome shotgun (WGS) entry which is preliminary data.</text>
</comment>
<evidence type="ECO:0000256" key="3">
    <source>
        <dbReference type="ARBA" id="ARBA00022679"/>
    </source>
</evidence>
<dbReference type="GO" id="GO:0003677">
    <property type="term" value="F:DNA binding"/>
    <property type="evidence" value="ECO:0007669"/>
    <property type="project" value="UniProtKB-KW"/>
</dbReference>